<keyword evidence="2" id="KW-0812">Transmembrane</keyword>
<organism evidence="3 4">
    <name type="scientific">Fodinibacter luteus</name>
    <dbReference type="NCBI Taxonomy" id="552064"/>
    <lineage>
        <taxon>Bacteria</taxon>
        <taxon>Bacillati</taxon>
        <taxon>Actinomycetota</taxon>
        <taxon>Actinomycetes</taxon>
        <taxon>Micrococcales</taxon>
        <taxon>Intrasporangiaceae</taxon>
        <taxon>Fodinibacter (ex Wang et al. 2009)</taxon>
    </lineage>
</organism>
<dbReference type="RefSeq" id="WP_345204176.1">
    <property type="nucleotide sequence ID" value="NZ_BAABGM010000010.1"/>
</dbReference>
<evidence type="ECO:0000313" key="4">
    <source>
        <dbReference type="Proteomes" id="UP001500945"/>
    </source>
</evidence>
<feature type="transmembrane region" description="Helical" evidence="2">
    <location>
        <begin position="163"/>
        <end position="186"/>
    </location>
</feature>
<sequence length="203" mass="21434">MHDDPPHPPASPPFAGVPPQGPGPARPERPALGGHEPAPLSGPGAVPSAVRRTLRLWQASLTLTFFALVTMILTRGGLATHLEEALLERDPTFSVTVLETATRRVVLGVVAVLAVVLVLELALVRALSGRHTWPRFVTVPVVLLHLVVAVLASLLVPGTAWQGWLLTATLFLGVAVALAAVIGSFAPGFSAWVHRREPPEDVS</sequence>
<evidence type="ECO:0000256" key="1">
    <source>
        <dbReference type="SAM" id="MobiDB-lite"/>
    </source>
</evidence>
<feature type="transmembrane region" description="Helical" evidence="2">
    <location>
        <begin position="61"/>
        <end position="82"/>
    </location>
</feature>
<feature type="transmembrane region" description="Helical" evidence="2">
    <location>
        <begin position="136"/>
        <end position="157"/>
    </location>
</feature>
<dbReference type="Proteomes" id="UP001500945">
    <property type="component" value="Unassembled WGS sequence"/>
</dbReference>
<accession>A0ABP8KBW5</accession>
<keyword evidence="2" id="KW-0472">Membrane</keyword>
<reference evidence="4" key="1">
    <citation type="journal article" date="2019" name="Int. J. Syst. Evol. Microbiol.">
        <title>The Global Catalogue of Microorganisms (GCM) 10K type strain sequencing project: providing services to taxonomists for standard genome sequencing and annotation.</title>
        <authorList>
            <consortium name="The Broad Institute Genomics Platform"/>
            <consortium name="The Broad Institute Genome Sequencing Center for Infectious Disease"/>
            <person name="Wu L."/>
            <person name="Ma J."/>
        </authorList>
    </citation>
    <scope>NUCLEOTIDE SEQUENCE [LARGE SCALE GENOMIC DNA]</scope>
    <source>
        <strain evidence="4">JCM 17809</strain>
    </source>
</reference>
<feature type="transmembrane region" description="Helical" evidence="2">
    <location>
        <begin position="102"/>
        <end position="124"/>
    </location>
</feature>
<keyword evidence="4" id="KW-1185">Reference proteome</keyword>
<dbReference type="EMBL" id="BAABGM010000010">
    <property type="protein sequence ID" value="GAA4403393.1"/>
    <property type="molecule type" value="Genomic_DNA"/>
</dbReference>
<keyword evidence="2" id="KW-1133">Transmembrane helix</keyword>
<evidence type="ECO:0000313" key="3">
    <source>
        <dbReference type="EMBL" id="GAA4403393.1"/>
    </source>
</evidence>
<feature type="compositionally biased region" description="Pro residues" evidence="1">
    <location>
        <begin position="7"/>
        <end position="25"/>
    </location>
</feature>
<comment type="caution">
    <text evidence="3">The sequence shown here is derived from an EMBL/GenBank/DDBJ whole genome shotgun (WGS) entry which is preliminary data.</text>
</comment>
<protein>
    <recommendedName>
        <fullName evidence="5">Integral membrane protein</fullName>
    </recommendedName>
</protein>
<evidence type="ECO:0000256" key="2">
    <source>
        <dbReference type="SAM" id="Phobius"/>
    </source>
</evidence>
<evidence type="ECO:0008006" key="5">
    <source>
        <dbReference type="Google" id="ProtNLM"/>
    </source>
</evidence>
<gene>
    <name evidence="3" type="ORF">GCM10023168_14890</name>
</gene>
<name>A0ABP8KBW5_9MICO</name>
<feature type="region of interest" description="Disordered" evidence="1">
    <location>
        <begin position="1"/>
        <end position="44"/>
    </location>
</feature>
<proteinExistence type="predicted"/>